<reference evidence="2 3" key="1">
    <citation type="submission" date="2019-12" db="EMBL/GenBank/DDBJ databases">
        <title>Genomic-based taxomic classification of the family Erythrobacteraceae.</title>
        <authorList>
            <person name="Xu L."/>
        </authorList>
    </citation>
    <scope>NUCLEOTIDE SEQUENCE [LARGE SCALE GENOMIC DNA]</scope>
    <source>
        <strain evidence="2 3">KCTC 42006</strain>
    </source>
</reference>
<evidence type="ECO:0000256" key="1">
    <source>
        <dbReference type="SAM" id="Phobius"/>
    </source>
</evidence>
<name>A0A844Z8A1_9SPHN</name>
<dbReference type="InterPro" id="IPR008523">
    <property type="entry name" value="DUF805"/>
</dbReference>
<keyword evidence="3" id="KW-1185">Reference proteome</keyword>
<dbReference type="PANTHER" id="PTHR34980">
    <property type="entry name" value="INNER MEMBRANE PROTEIN-RELATED-RELATED"/>
    <property type="match status" value="1"/>
</dbReference>
<protein>
    <submittedName>
        <fullName evidence="2">DUF805 domain-containing protein</fullName>
    </submittedName>
</protein>
<keyword evidence="1" id="KW-1133">Transmembrane helix</keyword>
<dbReference type="Proteomes" id="UP000460290">
    <property type="component" value="Unassembled WGS sequence"/>
</dbReference>
<dbReference type="AlphaFoldDB" id="A0A844Z8A1"/>
<evidence type="ECO:0000313" key="2">
    <source>
        <dbReference type="EMBL" id="MXO84145.1"/>
    </source>
</evidence>
<dbReference type="OrthoDB" id="9812349at2"/>
<accession>A0A844Z8A1</accession>
<dbReference type="GO" id="GO:0005886">
    <property type="term" value="C:plasma membrane"/>
    <property type="evidence" value="ECO:0007669"/>
    <property type="project" value="TreeGrafter"/>
</dbReference>
<proteinExistence type="predicted"/>
<keyword evidence="1" id="KW-0472">Membrane</keyword>
<feature type="transmembrane region" description="Helical" evidence="1">
    <location>
        <begin position="66"/>
        <end position="91"/>
    </location>
</feature>
<feature type="transmembrane region" description="Helical" evidence="1">
    <location>
        <begin position="103"/>
        <end position="129"/>
    </location>
</feature>
<gene>
    <name evidence="2" type="ORF">GRI35_12280</name>
</gene>
<organism evidence="2 3">
    <name type="scientific">Pontixanthobacter aestiaquae</name>
    <dbReference type="NCBI Taxonomy" id="1509367"/>
    <lineage>
        <taxon>Bacteria</taxon>
        <taxon>Pseudomonadati</taxon>
        <taxon>Pseudomonadota</taxon>
        <taxon>Alphaproteobacteria</taxon>
        <taxon>Sphingomonadales</taxon>
        <taxon>Erythrobacteraceae</taxon>
        <taxon>Pontixanthobacter</taxon>
    </lineage>
</organism>
<feature type="transmembrane region" description="Helical" evidence="1">
    <location>
        <begin position="24"/>
        <end position="46"/>
    </location>
</feature>
<evidence type="ECO:0000313" key="3">
    <source>
        <dbReference type="Proteomes" id="UP000460290"/>
    </source>
</evidence>
<comment type="caution">
    <text evidence="2">The sequence shown here is derived from an EMBL/GenBank/DDBJ whole genome shotgun (WGS) entry which is preliminary data.</text>
</comment>
<dbReference type="PANTHER" id="PTHR34980:SF2">
    <property type="entry name" value="INNER MEMBRANE PROTEIN YHAH-RELATED"/>
    <property type="match status" value="1"/>
</dbReference>
<keyword evidence="1" id="KW-0812">Transmembrane</keyword>
<dbReference type="EMBL" id="WTYZ01000001">
    <property type="protein sequence ID" value="MXO84145.1"/>
    <property type="molecule type" value="Genomic_DNA"/>
</dbReference>
<sequence length="155" mass="17303">MEYMLMPYRKLYRLIEGRSGRREFWMFVLLNAIIIIALIALMFLFAGGMSSLDPTSAMMGPLMGAGFGFAMLIFIPAYIWLILTGVASVAVSIRRLHDMNLTGWIYVGYIVLSFVPILNFLVFIAYLVVMALPGTKGPNKYGEDPLDPVSASTFE</sequence>
<dbReference type="Pfam" id="PF05656">
    <property type="entry name" value="DUF805"/>
    <property type="match status" value="1"/>
</dbReference>